<dbReference type="PANTHER" id="PTHR15430:SF1">
    <property type="entry name" value="GLOMULIN"/>
    <property type="match status" value="1"/>
</dbReference>
<dbReference type="GO" id="GO:0055105">
    <property type="term" value="F:ubiquitin-protein transferase inhibitor activity"/>
    <property type="evidence" value="ECO:0007669"/>
    <property type="project" value="TreeGrafter"/>
</dbReference>
<evidence type="ECO:0000313" key="3">
    <source>
        <dbReference type="Proteomes" id="UP000828251"/>
    </source>
</evidence>
<keyword evidence="3" id="KW-1185">Reference proteome</keyword>
<keyword evidence="1" id="KW-0812">Transmembrane</keyword>
<feature type="transmembrane region" description="Helical" evidence="1">
    <location>
        <begin position="6"/>
        <end position="26"/>
    </location>
</feature>
<keyword evidence="1" id="KW-0472">Membrane</keyword>
<evidence type="ECO:0000256" key="1">
    <source>
        <dbReference type="SAM" id="Phobius"/>
    </source>
</evidence>
<dbReference type="EMBL" id="JAIQCV010000008">
    <property type="protein sequence ID" value="KAH1073026.1"/>
    <property type="molecule type" value="Genomic_DNA"/>
</dbReference>
<keyword evidence="1" id="KW-1133">Transmembrane helix</keyword>
<dbReference type="PANTHER" id="PTHR15430">
    <property type="entry name" value="GLOMULIN"/>
    <property type="match status" value="1"/>
</dbReference>
<dbReference type="GO" id="GO:0005737">
    <property type="term" value="C:cytoplasm"/>
    <property type="evidence" value="ECO:0007669"/>
    <property type="project" value="TreeGrafter"/>
</dbReference>
<organism evidence="2 3">
    <name type="scientific">Gossypium stocksii</name>
    <dbReference type="NCBI Taxonomy" id="47602"/>
    <lineage>
        <taxon>Eukaryota</taxon>
        <taxon>Viridiplantae</taxon>
        <taxon>Streptophyta</taxon>
        <taxon>Embryophyta</taxon>
        <taxon>Tracheophyta</taxon>
        <taxon>Spermatophyta</taxon>
        <taxon>Magnoliopsida</taxon>
        <taxon>eudicotyledons</taxon>
        <taxon>Gunneridae</taxon>
        <taxon>Pentapetalae</taxon>
        <taxon>rosids</taxon>
        <taxon>malvids</taxon>
        <taxon>Malvales</taxon>
        <taxon>Malvaceae</taxon>
        <taxon>Malvoideae</taxon>
        <taxon>Gossypium</taxon>
    </lineage>
</organism>
<reference evidence="2 3" key="1">
    <citation type="journal article" date="2021" name="Plant Biotechnol. J.">
        <title>Multi-omics assisted identification of the key and species-specific regulatory components of drought-tolerant mechanisms in Gossypium stocksii.</title>
        <authorList>
            <person name="Yu D."/>
            <person name="Ke L."/>
            <person name="Zhang D."/>
            <person name="Wu Y."/>
            <person name="Sun Y."/>
            <person name="Mei J."/>
            <person name="Sun J."/>
            <person name="Sun Y."/>
        </authorList>
    </citation>
    <scope>NUCLEOTIDE SEQUENCE [LARGE SCALE GENOMIC DNA]</scope>
    <source>
        <strain evidence="3">cv. E1</strain>
        <tissue evidence="2">Leaf</tissue>
    </source>
</reference>
<dbReference type="Proteomes" id="UP000828251">
    <property type="component" value="Unassembled WGS sequence"/>
</dbReference>
<evidence type="ECO:0000313" key="2">
    <source>
        <dbReference type="EMBL" id="KAH1073026.1"/>
    </source>
</evidence>
<dbReference type="AlphaFoldDB" id="A0A9D3V7E6"/>
<accession>A0A9D3V7E6</accession>
<feature type="non-terminal residue" evidence="2">
    <location>
        <position position="113"/>
    </location>
</feature>
<dbReference type="InterPro" id="IPR019516">
    <property type="entry name" value="Glomulin/ALF4"/>
</dbReference>
<gene>
    <name evidence="2" type="ORF">J1N35_025354</name>
</gene>
<comment type="caution">
    <text evidence="2">The sequence shown here is derived from an EMBL/GenBank/DDBJ whole genome shotgun (WGS) entry which is preliminary data.</text>
</comment>
<name>A0A9D3V7E6_9ROSI</name>
<proteinExistence type="predicted"/>
<feature type="non-terminal residue" evidence="2">
    <location>
        <position position="1"/>
    </location>
</feature>
<dbReference type="OrthoDB" id="619536at2759"/>
<sequence>NEKLQALLGLYVLQILALVLVSCNYLHFALRLASILPYSGISGLGLITGYSVDTMSHIVIREDEEDCSSFSSHVYLGASLLVVWAQKHDEFAQAAKFDFGVIKTELQNNPTKR</sequence>
<protein>
    <submittedName>
        <fullName evidence="2">Uncharacterized protein</fullName>
    </submittedName>
</protein>